<dbReference type="SUPFAM" id="SSF57783">
    <property type="entry name" value="Zinc beta-ribbon"/>
    <property type="match status" value="1"/>
</dbReference>
<evidence type="ECO:0000256" key="1">
    <source>
        <dbReference type="ARBA" id="ARBA00003357"/>
    </source>
</evidence>
<protein>
    <recommendedName>
        <fullName evidence="10">Transcription elongation factor 1 homolog</fullName>
    </recommendedName>
</protein>
<evidence type="ECO:0000256" key="11">
    <source>
        <dbReference type="SAM" id="MobiDB-lite"/>
    </source>
</evidence>
<evidence type="ECO:0000256" key="2">
    <source>
        <dbReference type="ARBA" id="ARBA00004123"/>
    </source>
</evidence>
<evidence type="ECO:0000256" key="4">
    <source>
        <dbReference type="ARBA" id="ARBA00022723"/>
    </source>
</evidence>
<reference evidence="12" key="1">
    <citation type="submission" date="2016-05" db="EMBL/GenBank/DDBJ databases">
        <title>Lichen genome sequencing reveals its rich biosynthetic potential.</title>
        <authorList>
            <person name="Bertrand R.L."/>
            <person name="Abdel-Hameed M."/>
            <person name="Sorensen J.L."/>
        </authorList>
    </citation>
    <scope>NUCLEOTIDE SEQUENCE</scope>
</reference>
<feature type="compositionally biased region" description="Basic residues" evidence="11">
    <location>
        <begin position="1"/>
        <end position="17"/>
    </location>
</feature>
<dbReference type="Pfam" id="PF05129">
    <property type="entry name" value="Zn_ribbon_Elf1"/>
    <property type="match status" value="1"/>
</dbReference>
<dbReference type="GO" id="GO:0006368">
    <property type="term" value="P:transcription elongation by RNA polymerase II"/>
    <property type="evidence" value="ECO:0007669"/>
    <property type="project" value="TreeGrafter"/>
</dbReference>
<evidence type="ECO:0000256" key="3">
    <source>
        <dbReference type="ARBA" id="ARBA00009730"/>
    </source>
</evidence>
<dbReference type="InterPro" id="IPR038567">
    <property type="entry name" value="T_Elf1_sf"/>
</dbReference>
<dbReference type="Gene3D" id="2.20.25.190">
    <property type="match status" value="1"/>
</dbReference>
<keyword evidence="12" id="KW-0648">Protein biosynthesis</keyword>
<evidence type="ECO:0000313" key="12">
    <source>
        <dbReference type="EMBL" id="ANM86724.1"/>
    </source>
</evidence>
<evidence type="ECO:0000256" key="5">
    <source>
        <dbReference type="ARBA" id="ARBA00022771"/>
    </source>
</evidence>
<organism evidence="12">
    <name type="scientific">Cladonia uncialis subsp. uncialis</name>
    <dbReference type="NCBI Taxonomy" id="180999"/>
    <lineage>
        <taxon>Eukaryota</taxon>
        <taxon>Fungi</taxon>
        <taxon>Dikarya</taxon>
        <taxon>Ascomycota</taxon>
        <taxon>Pezizomycotina</taxon>
        <taxon>Lecanoromycetes</taxon>
        <taxon>OSLEUM clade</taxon>
        <taxon>Lecanoromycetidae</taxon>
        <taxon>Lecanorales</taxon>
        <taxon>Lecanorineae</taxon>
        <taxon>Cladoniaceae</taxon>
        <taxon>Cladonia</taxon>
    </lineage>
</organism>
<keyword evidence="9 10" id="KW-0539">Nucleus</keyword>
<accession>A0A1Z1CBW9</accession>
<evidence type="ECO:0000256" key="6">
    <source>
        <dbReference type="ARBA" id="ARBA00022833"/>
    </source>
</evidence>
<evidence type="ECO:0000256" key="9">
    <source>
        <dbReference type="ARBA" id="ARBA00023242"/>
    </source>
</evidence>
<comment type="similarity">
    <text evidence="3 10">Belongs to the ELOF1 family.</text>
</comment>
<dbReference type="PANTHER" id="PTHR20934">
    <property type="entry name" value="TRANSCRIPTION ELONGATION FACTOR 1 HOMOLOG"/>
    <property type="match status" value="1"/>
</dbReference>
<dbReference type="FunFam" id="2.20.25.190:FF:000001">
    <property type="entry name" value="Transcription elongation factor 1 homolog"/>
    <property type="match status" value="1"/>
</dbReference>
<dbReference type="GO" id="GO:0008023">
    <property type="term" value="C:transcription elongation factor complex"/>
    <property type="evidence" value="ECO:0007669"/>
    <property type="project" value="TreeGrafter"/>
</dbReference>
<keyword evidence="5 10" id="KW-0863">Zinc-finger</keyword>
<sequence>MVGPFGKRKKSSRKPQGPKKVGCQSLNVVRRSLMNALQKEPLPTVFPCLFCNHEKSVSVKLDKKAGIGDLSCKICGQQFQTGINYLSAGVDVYSDWIDACDTVAKEAADTSQANDGFNSYEDLAAGNERRNSEMNIDRHLVSAVGGNEYAGDFIDDD</sequence>
<dbReference type="InterPro" id="IPR007808">
    <property type="entry name" value="Elf1"/>
</dbReference>
<keyword evidence="8 10" id="KW-0804">Transcription</keyword>
<feature type="region of interest" description="Disordered" evidence="11">
    <location>
        <begin position="1"/>
        <end position="21"/>
    </location>
</feature>
<evidence type="ECO:0000256" key="7">
    <source>
        <dbReference type="ARBA" id="ARBA00023015"/>
    </source>
</evidence>
<comment type="subcellular location">
    <subcellularLocation>
        <location evidence="2 10">Nucleus</location>
    </subcellularLocation>
</comment>
<keyword evidence="4 10" id="KW-0479">Metal-binding</keyword>
<evidence type="ECO:0000256" key="10">
    <source>
        <dbReference type="RuleBase" id="RU364033"/>
    </source>
</evidence>
<comment type="function">
    <text evidence="1 10">Transcription elongation factor implicated in the maintenance of proper chromatin structure in actively transcribed regions.</text>
</comment>
<dbReference type="EMBL" id="KX264295">
    <property type="protein sequence ID" value="ANM86724.1"/>
    <property type="molecule type" value="Genomic_DNA"/>
</dbReference>
<dbReference type="GO" id="GO:0003746">
    <property type="term" value="F:translation elongation factor activity"/>
    <property type="evidence" value="ECO:0007669"/>
    <property type="project" value="UniProtKB-KW"/>
</dbReference>
<proteinExistence type="inferred from homology"/>
<dbReference type="GO" id="GO:0008270">
    <property type="term" value="F:zinc ion binding"/>
    <property type="evidence" value="ECO:0007669"/>
    <property type="project" value="UniProtKB-KW"/>
</dbReference>
<name>A0A1Z1CBW9_CLAUC</name>
<dbReference type="PANTHER" id="PTHR20934:SF0">
    <property type="entry name" value="TRANSCRIPTION ELONGATION FACTOR 1 HOMOLOG"/>
    <property type="match status" value="1"/>
</dbReference>
<keyword evidence="6 10" id="KW-0862">Zinc</keyword>
<evidence type="ECO:0000256" key="8">
    <source>
        <dbReference type="ARBA" id="ARBA00023163"/>
    </source>
</evidence>
<keyword evidence="12" id="KW-0251">Elongation factor</keyword>
<dbReference type="AlphaFoldDB" id="A0A1Z1CBW9"/>
<dbReference type="GO" id="GO:0000993">
    <property type="term" value="F:RNA polymerase II complex binding"/>
    <property type="evidence" value="ECO:0007669"/>
    <property type="project" value="TreeGrafter"/>
</dbReference>
<keyword evidence="7 10" id="KW-0805">Transcription regulation</keyword>